<name>A0A941ECS2_9ACTN</name>
<feature type="active site" evidence="4">
    <location>
        <position position="254"/>
    </location>
</feature>
<evidence type="ECO:0000256" key="1">
    <source>
        <dbReference type="ARBA" id="ARBA00009986"/>
    </source>
</evidence>
<protein>
    <submittedName>
        <fullName evidence="7">Aldehyde dehydrogenase</fullName>
    </submittedName>
</protein>
<feature type="domain" description="Aldehyde dehydrogenase" evidence="6">
    <location>
        <begin position="21"/>
        <end position="478"/>
    </location>
</feature>
<dbReference type="InterPro" id="IPR016163">
    <property type="entry name" value="Ald_DH_C"/>
</dbReference>
<dbReference type="InterPro" id="IPR016161">
    <property type="entry name" value="Ald_DH/histidinol_DH"/>
</dbReference>
<sequence>MVAVSRGLVIAGTEAPAASGRSTATVNPWTGAAYAEVAAGSAADVERAVGAAAEAFETWSATKPAERRAILLRAADLLAERTPEIIALMANEVGGVAPWAGFNAALAADMLREAAAATTQPVGQVLATNSEGVFSVQQRVPKGVVAAISPWNAPVILGVRAVALPLAMGNTVVLKPSEDAPIACGLLISDVLHEAGLPPGVLNVVTNDRADAAEVVEALIGDPRVRMVNFTGSTEVGRRIGVIAARFLKPAVLELGGKNPLIVLDDADLDYAVDAAVFGAFFNAGQICMCVDRVIVHRSLAEAFTERFAKRVNELPCGDPSSAGVAIGPVINEGAAKRVSGLIADAVAKGAGLAAGTGEIEEPGTLIRPTVLTGVTPDMRIYAEEIFGPATVIHPVDSVEEAIALANDTLQGLTAGVITENLARGLAVAARLRTGIVHVNDQSIADEPQAPFGGVKESGYGRFGGQAGAEAFTDIRWVTAQVTGHAHFPI</sequence>
<dbReference type="Gene3D" id="3.40.605.10">
    <property type="entry name" value="Aldehyde Dehydrogenase, Chain A, domain 1"/>
    <property type="match status" value="1"/>
</dbReference>
<dbReference type="PANTHER" id="PTHR42986">
    <property type="entry name" value="BENZALDEHYDE DEHYDROGENASE YFMT"/>
    <property type="match status" value="1"/>
</dbReference>
<dbReference type="EMBL" id="JAGSOH010000006">
    <property type="protein sequence ID" value="MBR7825469.1"/>
    <property type="molecule type" value="Genomic_DNA"/>
</dbReference>
<gene>
    <name evidence="7" type="ORF">KDK95_04070</name>
</gene>
<dbReference type="Pfam" id="PF00171">
    <property type="entry name" value="Aldedh"/>
    <property type="match status" value="1"/>
</dbReference>
<dbReference type="Gene3D" id="3.40.309.10">
    <property type="entry name" value="Aldehyde Dehydrogenase, Chain A, domain 2"/>
    <property type="match status" value="1"/>
</dbReference>
<evidence type="ECO:0000313" key="8">
    <source>
        <dbReference type="Proteomes" id="UP000676325"/>
    </source>
</evidence>
<keyword evidence="3" id="KW-0520">NAD</keyword>
<dbReference type="FunFam" id="3.40.605.10:FF:000007">
    <property type="entry name" value="NAD/NADP-dependent betaine aldehyde dehydrogenase"/>
    <property type="match status" value="1"/>
</dbReference>
<keyword evidence="2 5" id="KW-0560">Oxidoreductase</keyword>
<dbReference type="CDD" id="cd07105">
    <property type="entry name" value="ALDH_SaliADH"/>
    <property type="match status" value="1"/>
</dbReference>
<dbReference type="PANTHER" id="PTHR42986:SF1">
    <property type="entry name" value="BENZALDEHYDE DEHYDROGENASE YFMT"/>
    <property type="match status" value="1"/>
</dbReference>
<keyword evidence="8" id="KW-1185">Reference proteome</keyword>
<evidence type="ECO:0000256" key="2">
    <source>
        <dbReference type="ARBA" id="ARBA00023002"/>
    </source>
</evidence>
<evidence type="ECO:0000256" key="3">
    <source>
        <dbReference type="ARBA" id="ARBA00023027"/>
    </source>
</evidence>
<dbReference type="Proteomes" id="UP000676325">
    <property type="component" value="Unassembled WGS sequence"/>
</dbReference>
<accession>A0A941ECS2</accession>
<dbReference type="InterPro" id="IPR015590">
    <property type="entry name" value="Aldehyde_DH_dom"/>
</dbReference>
<dbReference type="InterPro" id="IPR016160">
    <property type="entry name" value="Ald_DH_CS_CYS"/>
</dbReference>
<dbReference type="SUPFAM" id="SSF53720">
    <property type="entry name" value="ALDH-like"/>
    <property type="match status" value="1"/>
</dbReference>
<dbReference type="RefSeq" id="WP_212516621.1">
    <property type="nucleotide sequence ID" value="NZ_JAGSOH010000006.1"/>
</dbReference>
<dbReference type="GO" id="GO:0016620">
    <property type="term" value="F:oxidoreductase activity, acting on the aldehyde or oxo group of donors, NAD or NADP as acceptor"/>
    <property type="evidence" value="ECO:0007669"/>
    <property type="project" value="InterPro"/>
</dbReference>
<dbReference type="PROSITE" id="PS00070">
    <property type="entry name" value="ALDEHYDE_DEHYDR_CYS"/>
    <property type="match status" value="1"/>
</dbReference>
<dbReference type="InterPro" id="IPR029510">
    <property type="entry name" value="Ald_DH_CS_GLU"/>
</dbReference>
<dbReference type="FunFam" id="3.40.309.10:FF:000009">
    <property type="entry name" value="Aldehyde dehydrogenase A"/>
    <property type="match status" value="1"/>
</dbReference>
<comment type="similarity">
    <text evidence="1 5">Belongs to the aldehyde dehydrogenase family.</text>
</comment>
<evidence type="ECO:0000259" key="6">
    <source>
        <dbReference type="Pfam" id="PF00171"/>
    </source>
</evidence>
<dbReference type="InterPro" id="IPR016162">
    <property type="entry name" value="Ald_DH_N"/>
</dbReference>
<proteinExistence type="inferred from homology"/>
<dbReference type="AlphaFoldDB" id="A0A941ECS2"/>
<evidence type="ECO:0000256" key="4">
    <source>
        <dbReference type="PROSITE-ProRule" id="PRU10007"/>
    </source>
</evidence>
<reference evidence="7" key="1">
    <citation type="submission" date="2021-04" db="EMBL/GenBank/DDBJ databases">
        <title>Genome based classification of Actinospica acidithermotolerans sp. nov., an actinobacterium isolated from an Indonesian hot spring.</title>
        <authorList>
            <person name="Kusuma A.B."/>
            <person name="Putra K.E."/>
            <person name="Nafisah S."/>
            <person name="Loh J."/>
            <person name="Nouioui I."/>
            <person name="Goodfellow M."/>
        </authorList>
    </citation>
    <scope>NUCLEOTIDE SEQUENCE</scope>
    <source>
        <strain evidence="7">MGRD01-02</strain>
    </source>
</reference>
<evidence type="ECO:0000313" key="7">
    <source>
        <dbReference type="EMBL" id="MBR7825469.1"/>
    </source>
</evidence>
<evidence type="ECO:0000256" key="5">
    <source>
        <dbReference type="RuleBase" id="RU003345"/>
    </source>
</evidence>
<comment type="caution">
    <text evidence="7">The sequence shown here is derived from an EMBL/GenBank/DDBJ whole genome shotgun (WGS) entry which is preliminary data.</text>
</comment>
<organism evidence="7 8">
    <name type="scientific">Actinospica acidithermotolerans</name>
    <dbReference type="NCBI Taxonomy" id="2828514"/>
    <lineage>
        <taxon>Bacteria</taxon>
        <taxon>Bacillati</taxon>
        <taxon>Actinomycetota</taxon>
        <taxon>Actinomycetes</taxon>
        <taxon>Catenulisporales</taxon>
        <taxon>Actinospicaceae</taxon>
        <taxon>Actinospica</taxon>
    </lineage>
</organism>
<dbReference type="PROSITE" id="PS00687">
    <property type="entry name" value="ALDEHYDE_DEHYDR_GLU"/>
    <property type="match status" value="1"/>
</dbReference>